<feature type="compositionally biased region" description="Basic and acidic residues" evidence="1">
    <location>
        <begin position="14"/>
        <end position="24"/>
    </location>
</feature>
<dbReference type="EMBL" id="OX451736">
    <property type="protein sequence ID" value="CAI8588946.1"/>
    <property type="molecule type" value="Genomic_DNA"/>
</dbReference>
<protein>
    <submittedName>
        <fullName evidence="2">Uncharacterized protein</fullName>
    </submittedName>
</protein>
<reference evidence="2 3" key="1">
    <citation type="submission" date="2023-01" db="EMBL/GenBank/DDBJ databases">
        <authorList>
            <person name="Kreplak J."/>
        </authorList>
    </citation>
    <scope>NUCLEOTIDE SEQUENCE [LARGE SCALE GENOMIC DNA]</scope>
</reference>
<evidence type="ECO:0000313" key="2">
    <source>
        <dbReference type="EMBL" id="CAI8588946.1"/>
    </source>
</evidence>
<proteinExistence type="predicted"/>
<accession>A0AAV0YTF0</accession>
<sequence length="108" mass="12180">MLDLTETAVDDDDTKQNEILRNGDDGDGVTSVQCGSVGTQFNNVTINSSLQVNTAELFISCIVNFVRYFRPNELILIAVENDLLETIKYENLLDEFTLKSVRKKTLFK</sequence>
<dbReference type="Proteomes" id="UP001157006">
    <property type="component" value="Chromosome 1L"/>
</dbReference>
<evidence type="ECO:0000313" key="3">
    <source>
        <dbReference type="Proteomes" id="UP001157006"/>
    </source>
</evidence>
<name>A0AAV0YTF0_VICFA</name>
<evidence type="ECO:0000256" key="1">
    <source>
        <dbReference type="SAM" id="MobiDB-lite"/>
    </source>
</evidence>
<dbReference type="AlphaFoldDB" id="A0AAV0YTF0"/>
<keyword evidence="3" id="KW-1185">Reference proteome</keyword>
<feature type="region of interest" description="Disordered" evidence="1">
    <location>
        <begin position="1"/>
        <end position="27"/>
    </location>
</feature>
<gene>
    <name evidence="2" type="ORF">VFH_I371600</name>
</gene>
<organism evidence="2 3">
    <name type="scientific">Vicia faba</name>
    <name type="common">Broad bean</name>
    <name type="synonym">Faba vulgaris</name>
    <dbReference type="NCBI Taxonomy" id="3906"/>
    <lineage>
        <taxon>Eukaryota</taxon>
        <taxon>Viridiplantae</taxon>
        <taxon>Streptophyta</taxon>
        <taxon>Embryophyta</taxon>
        <taxon>Tracheophyta</taxon>
        <taxon>Spermatophyta</taxon>
        <taxon>Magnoliopsida</taxon>
        <taxon>eudicotyledons</taxon>
        <taxon>Gunneridae</taxon>
        <taxon>Pentapetalae</taxon>
        <taxon>rosids</taxon>
        <taxon>fabids</taxon>
        <taxon>Fabales</taxon>
        <taxon>Fabaceae</taxon>
        <taxon>Papilionoideae</taxon>
        <taxon>50 kb inversion clade</taxon>
        <taxon>NPAAA clade</taxon>
        <taxon>Hologalegina</taxon>
        <taxon>IRL clade</taxon>
        <taxon>Fabeae</taxon>
        <taxon>Vicia</taxon>
    </lineage>
</organism>